<evidence type="ECO:0000256" key="1">
    <source>
        <dbReference type="ARBA" id="ARBA00004370"/>
    </source>
</evidence>
<feature type="domain" description="RRM" evidence="12">
    <location>
        <begin position="3111"/>
        <end position="3188"/>
    </location>
</feature>
<feature type="compositionally biased region" description="Basic and acidic residues" evidence="10">
    <location>
        <begin position="2054"/>
        <end position="2068"/>
    </location>
</feature>
<evidence type="ECO:0000259" key="13">
    <source>
        <dbReference type="PROSITE" id="PS51145"/>
    </source>
</evidence>
<feature type="domain" description="ZU5" evidence="13">
    <location>
        <begin position="1"/>
        <end position="143"/>
    </location>
</feature>
<feature type="compositionally biased region" description="Polar residues" evidence="10">
    <location>
        <begin position="2134"/>
        <end position="2148"/>
    </location>
</feature>
<dbReference type="SUPFAM" id="SSF54928">
    <property type="entry name" value="RNA-binding domain, RBD"/>
    <property type="match status" value="1"/>
</dbReference>
<evidence type="ECO:0008006" key="17">
    <source>
        <dbReference type="Google" id="ProtNLM"/>
    </source>
</evidence>
<feature type="region of interest" description="Disordered" evidence="10">
    <location>
        <begin position="2652"/>
        <end position="2742"/>
    </location>
</feature>
<dbReference type="FunFam" id="2.60.40.2660:FF:000001">
    <property type="entry name" value="Ankyrin-3 isoform 2"/>
    <property type="match status" value="1"/>
</dbReference>
<evidence type="ECO:0000259" key="14">
    <source>
        <dbReference type="PROSITE" id="PS51309"/>
    </source>
</evidence>
<dbReference type="InterPro" id="IPR040745">
    <property type="entry name" value="Ankyrin_UPA"/>
</dbReference>
<keyword evidence="16" id="KW-1185">Reference proteome</keyword>
<feature type="region of interest" description="Disordered" evidence="10">
    <location>
        <begin position="1477"/>
        <end position="1506"/>
    </location>
</feature>
<keyword evidence="5" id="KW-0597">Phosphoprotein</keyword>
<feature type="compositionally biased region" description="Basic and acidic residues" evidence="10">
    <location>
        <begin position="1195"/>
        <end position="1208"/>
    </location>
</feature>
<dbReference type="SMART" id="SM00218">
    <property type="entry name" value="ZU5"/>
    <property type="match status" value="1"/>
</dbReference>
<evidence type="ECO:0000259" key="12">
    <source>
        <dbReference type="PROSITE" id="PS50102"/>
    </source>
</evidence>
<dbReference type="PROSITE" id="PS50102">
    <property type="entry name" value="RRM"/>
    <property type="match status" value="2"/>
</dbReference>
<evidence type="ECO:0000256" key="5">
    <source>
        <dbReference type="ARBA" id="ARBA00022553"/>
    </source>
</evidence>
<evidence type="ECO:0000256" key="10">
    <source>
        <dbReference type="SAM" id="MobiDB-lite"/>
    </source>
</evidence>
<evidence type="ECO:0000256" key="8">
    <source>
        <dbReference type="ARBA" id="ARBA00023136"/>
    </source>
</evidence>
<dbReference type="InterPro" id="IPR035979">
    <property type="entry name" value="RBD_domain_sf"/>
</dbReference>
<evidence type="ECO:0000256" key="9">
    <source>
        <dbReference type="PROSITE-ProRule" id="PRU00176"/>
    </source>
</evidence>
<dbReference type="Gene3D" id="1.10.533.10">
    <property type="entry name" value="Death Domain, Fas"/>
    <property type="match status" value="1"/>
</dbReference>
<feature type="region of interest" description="Disordered" evidence="10">
    <location>
        <begin position="2250"/>
        <end position="2286"/>
    </location>
</feature>
<dbReference type="PROSITE" id="PS51309">
    <property type="entry name" value="PABC"/>
    <property type="match status" value="1"/>
</dbReference>
<feature type="region of interest" description="Disordered" evidence="10">
    <location>
        <begin position="2902"/>
        <end position="2945"/>
    </location>
</feature>
<dbReference type="PANTHER" id="PTHR24123">
    <property type="entry name" value="ANKYRIN REPEAT-CONTAINING"/>
    <property type="match status" value="1"/>
</dbReference>
<dbReference type="FunFam" id="1.10.533.10:FF:000002">
    <property type="entry name" value="Ankyrin-3 isoform 2"/>
    <property type="match status" value="1"/>
</dbReference>
<feature type="compositionally biased region" description="Polar residues" evidence="10">
    <location>
        <begin position="2670"/>
        <end position="2693"/>
    </location>
</feature>
<dbReference type="Pfam" id="PF17809">
    <property type="entry name" value="UPA_2"/>
    <property type="match status" value="1"/>
</dbReference>
<organism evidence="15 16">
    <name type="scientific">Silurus meridionalis</name>
    <name type="common">Southern catfish</name>
    <name type="synonym">Silurus soldatovi meridionalis</name>
    <dbReference type="NCBI Taxonomy" id="175797"/>
    <lineage>
        <taxon>Eukaryota</taxon>
        <taxon>Metazoa</taxon>
        <taxon>Chordata</taxon>
        <taxon>Craniata</taxon>
        <taxon>Vertebrata</taxon>
        <taxon>Euteleostomi</taxon>
        <taxon>Actinopterygii</taxon>
        <taxon>Neopterygii</taxon>
        <taxon>Teleostei</taxon>
        <taxon>Ostariophysi</taxon>
        <taxon>Siluriformes</taxon>
        <taxon>Siluridae</taxon>
        <taxon>Silurus</taxon>
    </lineage>
</organism>
<gene>
    <name evidence="15" type="ORF">HF521_021215</name>
</gene>
<feature type="compositionally biased region" description="Polar residues" evidence="10">
    <location>
        <begin position="1082"/>
        <end position="1092"/>
    </location>
</feature>
<feature type="domain" description="RRM" evidence="12">
    <location>
        <begin position="3023"/>
        <end position="3101"/>
    </location>
</feature>
<keyword evidence="6" id="KW-0677">Repeat</keyword>
<dbReference type="Gene3D" id="2.60.40.2660">
    <property type="match status" value="1"/>
</dbReference>
<feature type="domain" description="PABC" evidence="14">
    <location>
        <begin position="3270"/>
        <end position="3348"/>
    </location>
</feature>
<dbReference type="InterPro" id="IPR036053">
    <property type="entry name" value="PABP-dom"/>
</dbReference>
<dbReference type="InterPro" id="IPR000488">
    <property type="entry name" value="Death_dom"/>
</dbReference>
<feature type="compositionally biased region" description="Basic and acidic residues" evidence="10">
    <location>
        <begin position="1062"/>
        <end position="1081"/>
    </location>
</feature>
<accession>A0A8T0BDC6</accession>
<comment type="subcellular location">
    <subcellularLocation>
        <location evidence="2">Cytoplasm</location>
    </subcellularLocation>
    <subcellularLocation>
        <location evidence="1">Membrane</location>
    </subcellularLocation>
</comment>
<feature type="compositionally biased region" description="Polar residues" evidence="10">
    <location>
        <begin position="1754"/>
        <end position="1771"/>
    </location>
</feature>
<dbReference type="PANTHER" id="PTHR24123:SF74">
    <property type="entry name" value="ANKYRIN 3"/>
    <property type="match status" value="1"/>
</dbReference>
<dbReference type="Proteomes" id="UP000606274">
    <property type="component" value="Unassembled WGS sequence"/>
</dbReference>
<feature type="region of interest" description="Disordered" evidence="10">
    <location>
        <begin position="1750"/>
        <end position="1771"/>
    </location>
</feature>
<keyword evidence="7" id="KW-0040">ANK repeat</keyword>
<feature type="compositionally biased region" description="Low complexity" evidence="10">
    <location>
        <begin position="527"/>
        <end position="547"/>
    </location>
</feature>
<dbReference type="InterPro" id="IPR002004">
    <property type="entry name" value="PABP_HYD_C"/>
</dbReference>
<feature type="region of interest" description="Disordered" evidence="10">
    <location>
        <begin position="524"/>
        <end position="553"/>
    </location>
</feature>
<keyword evidence="8" id="KW-0472">Membrane</keyword>
<dbReference type="GO" id="GO:0007165">
    <property type="term" value="P:signal transduction"/>
    <property type="evidence" value="ECO:0007669"/>
    <property type="project" value="InterPro"/>
</dbReference>
<dbReference type="InterPro" id="IPR000906">
    <property type="entry name" value="ZU5_dom"/>
</dbReference>
<dbReference type="EMBL" id="JABFDY010000008">
    <property type="protein sequence ID" value="KAF7704143.1"/>
    <property type="molecule type" value="Genomic_DNA"/>
</dbReference>
<evidence type="ECO:0000256" key="3">
    <source>
        <dbReference type="ARBA" id="ARBA00008557"/>
    </source>
</evidence>
<name>A0A8T0BDC6_SILME</name>
<dbReference type="Gene3D" id="2.60.220.30">
    <property type="match status" value="2"/>
</dbReference>
<feature type="compositionally biased region" description="Basic and acidic residues" evidence="10">
    <location>
        <begin position="1217"/>
        <end position="1243"/>
    </location>
</feature>
<feature type="domain" description="Death" evidence="11">
    <location>
        <begin position="2746"/>
        <end position="2830"/>
    </location>
</feature>
<dbReference type="SMART" id="SM00005">
    <property type="entry name" value="DEATH"/>
    <property type="match status" value="1"/>
</dbReference>
<sequence length="3357" mass="375539">MRGSRHNGMRIIIPPRRCPAPTRVTCRLSKRQCLPYPSPMLEGEGLVSRLVEVGPVGAHFLGSVIVEIPHFGSMREKERELIVLRSDNGETWKEHHYDCRPEDIFALLNGMDEELDSPAELEKKNICRIITKDFPQYFAVVSRIKQEREYIGPEGGVLISESVPMVRAAFPPGALTKKIRVGLQAQPVAEEIVHSVIDNQASFSPIVIVEPRRRKFHKPITITIPVPPRAREVTAKRRKGDPVPCLRLLCSITGGTSPAQWEDITGSTPLSFVTDCVSFTTNVSARFWIVDCQQVSETVALATPVYKELICVPYLAKFVVFAKPIDKAEAQLRCFCITDDKVDKTLEQQENFEEVARSKDIEVSEGKPIYVHCYGNLSPVSKTSQQLVFTFYAFKENRLPFSVKVWDMDQEPYGRLSFMKELKTTKSLPQSVICNLKFILPAHKKKMVTEPDNVNDRERHITASLALRQRFSCLSDPTSKKNKRGNTAVKTTSQTFGYAYKPALLKHQYQGWVTSPATSSASGQVKSGFASLSSSSSNTPSASPLRSMLSENSQSPIRSVITGSITPSVKAVSEVALPIQSYKVVSPQKTVEQQTEFPVQAPLTFLSSPVKNVPESLTVKSTPSLSGRTTSLSVGDSIQEKSSTTLTPPASPKSSLYIHTSNVSNKSVNALNASVTASPSKTFPGHTTIKTVTDTSSSQTSPTKYHSPTTIFVLSGSLQERIQATTIAATTSVNAAFDEVERTLTSCSADHEKLKAVSSFSPPTYQSSRSSGSMYDSLRFPPKSTTSVNYTTVAMPVYSSRNVMPEQQFKKLPDISKSTAAFLSPKKVMDSKSNAQTQSASARILSSDKTLSNRQEILKDVHEMKEDLIRISAILQNDTCSISKGFQSNSHKEHVIENEEPYKIMEKVKQDLVKVSKILTNDFLKEGKKYKKSSKTEDFEDDIDNQHNGWRCPPRYETVAPQVKNKVMTDRDFNLANVVDYLTNDTGTYPLSKTVTTTQRNEETRREKKEKVKRVLKPAMAVQERKLKMSPQTMCPSTSEKELSKSADTLFTTEVIQDSNDACDKKKSPLSDSGFETRSEKTPSALQSSDSFGPTAPFQEISPVIAETFTETVHVIRRYKPRETTNEHVVDEVKMANSPPKCTNTGFRLPSGSKKDKVKIFQTRSSPEEHIICNAMRLKEETHIKTTTRMLYKPASKETTSERFEETITKSYQSSRDPSKGLFEHHSSNERWKETHKPLSKDSMPKVEHIIKIRIEKGNTTEPREVIIMETKNHPEKEIYIYQSSNSKNEFQNREEVEKVVNPFLQEDDVTTTVQLITKDFYKTLKLQRPHSMEYHEEDSSVMRKESNKITDKKRFSEKFDSPYSDLDEPLTERSHYYDIKTHGDSVRYAMLNPDKSDSALEENKTCDNISLLKYASADDRQISTEKYRFEDKIDKTVKEAEEKLTEVSLFFRDKSEKLKDELQIPEKKIHRLNIRESQSMPSSPCSSPEKTVLKNGGGEHWSRERLRDKYGPYDRKCTSLPSSPEGSVLLQYSDDNRKQEDYFLASITSKSSKCFQPSTSKVSSVRMKFEAEAKKQDKVPKCGQTSSVVVNKLQETKLPICQVFDGGNFQNPKCSKEILESEGQRSNVQKGHSLKVCENTTSNHQKILYSEDKVEKTWESHGNGHDLSQISNIVETNNLVDSEGRDKLAKEQSTKKIIYTELQIQEGPLSTEKYNGSLNRKSELHTPIRISSGFVDHNTSTLKLDLSVKPDGTESQISPSARSKYCSNDAKNSSSELSLGRINLVCNGVDSKQTGNTERIASSVTAEIKPLPVYVSIPVGKQYEKETANEQPSTCKNVVSHSSKTMHEASQVFYTVRQQPLAQGSTKDDTLEHVIFIDSSGKNPEANFGLKSRITDSAINSVAEVHCQIKEDKEDQPVTFTFREVSAEKAKAATPSEFSKGNYESPGKRAKGKQLVHFEFPPLPPQDAQQSEQMEFKNGSPPSKPDTEMIEVNLQEEHDRHLFSEPVIQIHPPSPLPPGADNTDSSDDESVIDPIPLKKSSLKMHQNNKKIVKLSDPDKDDCPHKESQSLNIKGDDEDEQNANDHSVSDCSIATTAEFSHDTDATEIDSLDGYDLQDEDDGLGDTKTLSLSNEVKTLNHFPTNQNKTEGGKESTPNEESEKTTPKINFCKESENVKDPGKIYSLEGRHPDRQEFADSYFSYKLEEEMPSTFKTVATKGLDFDPWSNKGGEEEVFEFKSKEEDPKPFGLVVEDKSQATTPDTTPARTPTDDSTPTSEPNPFPFHEGKMFEMTRSGAIDMSKRDFVEERLQFFQIGEHTENRKSWDKGIVGKSRGRSVVGRIDATTNITPSRNHFSQSNSACQDASSCTDIVNETTSCTITTSKVNSKFHIPIKMGIAASISIKKDSAEWTNFRPDSTASQVLVNDDLETHVNYSQFGSTCSDSPSDRNDSENSNNNNNLEASSVQANYNHGGSIMFNLQPPPEPILQQANKIEAHFCTTSLELVEDKSNIGTLHFKKDLQLKCQPKSRLPVKTTGFIFQKPNSVKQSSQHVVKPETRKFDDVSMEPKSRIPVKRIKSNGAVSSVVGHNLLRQERKFKKKTRKVVSYQVPKRDGSSATKNICTDEADKTKLSGQSIKFLQSFSMETANVMDHLSDKEKQTQAEQSEEDNNTSRCTSISDHSQSQPSLSDGSFQGVTPIRSKVTRSSGSERRSRRTGGGKEGNRGTGVCGLPPIAEIKPSPQSPCERTDLRMAIVADHLGLSWTELAREMNFSVDEINHIRTENPNSLTAQSFMLMKKWVSRDGKNATTDALTTVLTKVNRMDIVTLLEGPIFDYGNISGTRSFADDSAVEKADEVMRKFSSVVKEEEIKEEKVKEPTFFSGECDDRVKLEVFSLSTGLLAENSNINADPTNAGRGLDQQENCQKNSNDFKKSSPRRNSEQNGKQFNAPCQNAATWESFNEVEREALVEKKTLEHKMCTHKLQAKDVVPESRTEIFTISAVLLECQTAVFQKSLQCAGKMNYSLSALYVGDLHPEVTESMLVEEFSSAGHVHSVRVCRKWNNGVSINHAFVNFYKQADAERALATLNCKLLMGWPMRVMWSQRDSTLRKSAVGNLFIRNLDMTTIDSMALFDLFSVFGNVLSCKVVAYKTGTKGYGYVQFESPEAANVAKERLDGKLFNDHKVSIEHFKSRKERKAEGNRHTQFHLQPAQAPDVVEKPASAKHPAVEEKPAQVAAVEDKRARAQVPAVDEKPVQTSVKVPSASDVPMAPPPQKRLTIYMLESADFEMQIEMAHDHLLPLVEKIHPNDANKISWLLVQSENNFNIINMIADPDVLRAKVDKMDMFLKAGEAGVKPVSIFP</sequence>
<dbReference type="GO" id="GO:0003723">
    <property type="term" value="F:RNA binding"/>
    <property type="evidence" value="ECO:0007669"/>
    <property type="project" value="UniProtKB-UniRule"/>
</dbReference>
<dbReference type="Gene3D" id="1.10.1900.10">
    <property type="entry name" value="c-terminal domain of poly(a) binding protein"/>
    <property type="match status" value="1"/>
</dbReference>
<dbReference type="InterPro" id="IPR011029">
    <property type="entry name" value="DEATH-like_dom_sf"/>
</dbReference>
<dbReference type="PROSITE" id="PS50017">
    <property type="entry name" value="DEATH_DOMAIN"/>
    <property type="match status" value="1"/>
</dbReference>
<keyword evidence="4" id="KW-0963">Cytoplasm</keyword>
<evidence type="ECO:0000313" key="16">
    <source>
        <dbReference type="Proteomes" id="UP000606274"/>
    </source>
</evidence>
<feature type="region of interest" description="Disordered" evidence="10">
    <location>
        <begin position="1062"/>
        <end position="1094"/>
    </location>
</feature>
<feature type="region of interest" description="Disordered" evidence="10">
    <location>
        <begin position="2600"/>
        <end position="2620"/>
    </location>
</feature>
<dbReference type="Pfam" id="PF00531">
    <property type="entry name" value="Death"/>
    <property type="match status" value="1"/>
</dbReference>
<feature type="compositionally biased region" description="Low complexity" evidence="10">
    <location>
        <begin position="1478"/>
        <end position="1489"/>
    </location>
</feature>
<evidence type="ECO:0000256" key="4">
    <source>
        <dbReference type="ARBA" id="ARBA00022490"/>
    </source>
</evidence>
<feature type="region of interest" description="Disordered" evidence="10">
    <location>
        <begin position="1192"/>
        <end position="1243"/>
    </location>
</feature>
<proteinExistence type="inferred from homology"/>
<dbReference type="SUPFAM" id="SSF63570">
    <property type="entry name" value="PABC (PABP) domain"/>
    <property type="match status" value="1"/>
</dbReference>
<dbReference type="Pfam" id="PF00791">
    <property type="entry name" value="ZU5"/>
    <property type="match status" value="1"/>
</dbReference>
<protein>
    <recommendedName>
        <fullName evidence="17">Ankyrin-3</fullName>
    </recommendedName>
</protein>
<feature type="region of interest" description="Disordered" evidence="10">
    <location>
        <begin position="1960"/>
        <end position="1988"/>
    </location>
</feature>
<feature type="region of interest" description="Disordered" evidence="10">
    <location>
        <begin position="2134"/>
        <end position="2165"/>
    </location>
</feature>
<keyword evidence="9" id="KW-0694">RNA-binding</keyword>
<dbReference type="InterPro" id="IPR012677">
    <property type="entry name" value="Nucleotide-bd_a/b_plait_sf"/>
</dbReference>
<feature type="compositionally biased region" description="Low complexity" evidence="10">
    <location>
        <begin position="2257"/>
        <end position="2276"/>
    </location>
</feature>
<dbReference type="GO" id="GO:0016020">
    <property type="term" value="C:membrane"/>
    <property type="evidence" value="ECO:0007669"/>
    <property type="project" value="UniProtKB-SubCell"/>
</dbReference>
<dbReference type="InterPro" id="IPR051165">
    <property type="entry name" value="Multifunctional_ANK_Repeat"/>
</dbReference>
<feature type="region of interest" description="Disordered" evidence="10">
    <location>
        <begin position="2009"/>
        <end position="2086"/>
    </location>
</feature>
<evidence type="ECO:0000256" key="7">
    <source>
        <dbReference type="ARBA" id="ARBA00023043"/>
    </source>
</evidence>
<feature type="compositionally biased region" description="Basic residues" evidence="10">
    <location>
        <begin position="2041"/>
        <end position="2053"/>
    </location>
</feature>
<dbReference type="InterPro" id="IPR000504">
    <property type="entry name" value="RRM_dom"/>
</dbReference>
<feature type="region of interest" description="Disordered" evidence="10">
    <location>
        <begin position="618"/>
        <end position="653"/>
    </location>
</feature>
<dbReference type="Gene3D" id="3.30.70.330">
    <property type="match status" value="2"/>
</dbReference>
<dbReference type="GO" id="GO:0005737">
    <property type="term" value="C:cytoplasm"/>
    <property type="evidence" value="ECO:0007669"/>
    <property type="project" value="UniProtKB-SubCell"/>
</dbReference>
<dbReference type="FunFam" id="2.60.220.30:FF:000009">
    <property type="entry name" value="Ankyrin 2, isoform G"/>
    <property type="match status" value="1"/>
</dbReference>
<reference evidence="15" key="1">
    <citation type="submission" date="2020-08" db="EMBL/GenBank/DDBJ databases">
        <title>Chromosome-level assembly of Southern catfish (Silurus meridionalis) provides insights into visual adaptation to the nocturnal and benthic lifestyles.</title>
        <authorList>
            <person name="Zhang Y."/>
            <person name="Wang D."/>
            <person name="Peng Z."/>
        </authorList>
    </citation>
    <scope>NUCLEOTIDE SEQUENCE</scope>
    <source>
        <strain evidence="15">SWU-2019-XX</strain>
        <tissue evidence="15">Muscle</tissue>
    </source>
</reference>
<feature type="domain" description="ZU5" evidence="13">
    <location>
        <begin position="145"/>
        <end position="293"/>
    </location>
</feature>
<comment type="similarity">
    <text evidence="3">Belongs to the polyadenylate-binding protein type-1 family.</text>
</comment>
<evidence type="ECO:0000313" key="15">
    <source>
        <dbReference type="EMBL" id="KAF7704143.1"/>
    </source>
</evidence>
<dbReference type="SMART" id="SM00360">
    <property type="entry name" value="RRM"/>
    <property type="match status" value="2"/>
</dbReference>
<comment type="caution">
    <text evidence="15">The sequence shown here is derived from an EMBL/GenBank/DDBJ whole genome shotgun (WGS) entry which is preliminary data.</text>
</comment>
<dbReference type="FunFam" id="2.60.220.30:FF:000001">
    <property type="entry name" value="Ankyrin-3 isoform 2"/>
    <property type="match status" value="1"/>
</dbReference>
<dbReference type="Pfam" id="PF00076">
    <property type="entry name" value="RRM_1"/>
    <property type="match status" value="2"/>
</dbReference>
<feature type="region of interest" description="Disordered" evidence="10">
    <location>
        <begin position="2437"/>
        <end position="2459"/>
    </location>
</feature>
<dbReference type="SUPFAM" id="SSF47986">
    <property type="entry name" value="DEATH domain"/>
    <property type="match status" value="1"/>
</dbReference>
<evidence type="ECO:0000259" key="11">
    <source>
        <dbReference type="PROSITE" id="PS50017"/>
    </source>
</evidence>
<evidence type="ECO:0000256" key="2">
    <source>
        <dbReference type="ARBA" id="ARBA00004496"/>
    </source>
</evidence>
<dbReference type="PROSITE" id="PS51145">
    <property type="entry name" value="ZU5"/>
    <property type="match status" value="2"/>
</dbReference>
<feature type="region of interest" description="Disordered" evidence="10">
    <location>
        <begin position="3241"/>
        <end position="3266"/>
    </location>
</feature>
<evidence type="ECO:0000256" key="6">
    <source>
        <dbReference type="ARBA" id="ARBA00022737"/>
    </source>
</evidence>